<dbReference type="InterPro" id="IPR011701">
    <property type="entry name" value="MFS"/>
</dbReference>
<evidence type="ECO:0000259" key="7">
    <source>
        <dbReference type="PROSITE" id="PS50850"/>
    </source>
</evidence>
<accession>A0A6I2UG18</accession>
<feature type="transmembrane region" description="Helical" evidence="6">
    <location>
        <begin position="345"/>
        <end position="367"/>
    </location>
</feature>
<evidence type="ECO:0000256" key="6">
    <source>
        <dbReference type="SAM" id="Phobius"/>
    </source>
</evidence>
<dbReference type="PROSITE" id="PS50850">
    <property type="entry name" value="MFS"/>
    <property type="match status" value="1"/>
</dbReference>
<name>A0A6I2UG18_9FIRM</name>
<feature type="transmembrane region" description="Helical" evidence="6">
    <location>
        <begin position="106"/>
        <end position="128"/>
    </location>
</feature>
<reference evidence="8 9" key="1">
    <citation type="submission" date="2019-08" db="EMBL/GenBank/DDBJ databases">
        <title>In-depth cultivation of the pig gut microbiome towards novel bacterial diversity and tailored functional studies.</title>
        <authorList>
            <person name="Wylensek D."/>
            <person name="Hitch T.C.A."/>
            <person name="Clavel T."/>
        </authorList>
    </citation>
    <scope>NUCLEOTIDE SEQUENCE [LARGE SCALE GENOMIC DNA]</scope>
    <source>
        <strain evidence="8 9">WCA-693-APC-5D-A</strain>
    </source>
</reference>
<dbReference type="PANTHER" id="PTHR43129">
    <property type="entry name" value="FOSMIDOMYCIN RESISTANCE PROTEIN"/>
    <property type="match status" value="1"/>
</dbReference>
<feature type="transmembrane region" description="Helical" evidence="6">
    <location>
        <begin position="313"/>
        <end position="333"/>
    </location>
</feature>
<evidence type="ECO:0000313" key="9">
    <source>
        <dbReference type="Proteomes" id="UP000433181"/>
    </source>
</evidence>
<dbReference type="Pfam" id="PF07690">
    <property type="entry name" value="MFS_1"/>
    <property type="match status" value="1"/>
</dbReference>
<feature type="transmembrane region" description="Helical" evidence="6">
    <location>
        <begin position="234"/>
        <end position="253"/>
    </location>
</feature>
<dbReference type="GO" id="GO:0005886">
    <property type="term" value="C:plasma membrane"/>
    <property type="evidence" value="ECO:0007669"/>
    <property type="project" value="UniProtKB-SubCell"/>
</dbReference>
<evidence type="ECO:0000256" key="3">
    <source>
        <dbReference type="ARBA" id="ARBA00022692"/>
    </source>
</evidence>
<evidence type="ECO:0000256" key="2">
    <source>
        <dbReference type="ARBA" id="ARBA00022448"/>
    </source>
</evidence>
<evidence type="ECO:0000256" key="4">
    <source>
        <dbReference type="ARBA" id="ARBA00022989"/>
    </source>
</evidence>
<dbReference type="InterPro" id="IPR036259">
    <property type="entry name" value="MFS_trans_sf"/>
</dbReference>
<evidence type="ECO:0000256" key="5">
    <source>
        <dbReference type="ARBA" id="ARBA00023136"/>
    </source>
</evidence>
<feature type="transmembrane region" description="Helical" evidence="6">
    <location>
        <begin position="140"/>
        <end position="163"/>
    </location>
</feature>
<feature type="domain" description="Major facilitator superfamily (MFS) profile" evidence="7">
    <location>
        <begin position="16"/>
        <end position="404"/>
    </location>
</feature>
<protein>
    <submittedName>
        <fullName evidence="8">MFS transporter</fullName>
    </submittedName>
</protein>
<dbReference type="PANTHER" id="PTHR43129:SF1">
    <property type="entry name" value="FOSMIDOMYCIN RESISTANCE PROTEIN"/>
    <property type="match status" value="1"/>
</dbReference>
<feature type="transmembrane region" description="Helical" evidence="6">
    <location>
        <begin position="175"/>
        <end position="193"/>
    </location>
</feature>
<keyword evidence="5 6" id="KW-0472">Membrane</keyword>
<keyword evidence="2" id="KW-0813">Transport</keyword>
<dbReference type="AlphaFoldDB" id="A0A6I2UG18"/>
<dbReference type="InterPro" id="IPR020846">
    <property type="entry name" value="MFS_dom"/>
</dbReference>
<feature type="transmembrane region" description="Helical" evidence="6">
    <location>
        <begin position="82"/>
        <end position="100"/>
    </location>
</feature>
<keyword evidence="9" id="KW-1185">Reference proteome</keyword>
<organism evidence="8 9">
    <name type="scientific">Anaerovibrio slackiae</name>
    <dbReference type="NCBI Taxonomy" id="2652309"/>
    <lineage>
        <taxon>Bacteria</taxon>
        <taxon>Bacillati</taxon>
        <taxon>Bacillota</taxon>
        <taxon>Negativicutes</taxon>
        <taxon>Selenomonadales</taxon>
        <taxon>Selenomonadaceae</taxon>
        <taxon>Anaerovibrio</taxon>
    </lineage>
</organism>
<dbReference type="SUPFAM" id="SSF103473">
    <property type="entry name" value="MFS general substrate transporter"/>
    <property type="match status" value="1"/>
</dbReference>
<comment type="subcellular location">
    <subcellularLocation>
        <location evidence="1">Cell membrane</location>
        <topology evidence="1">Multi-pass membrane protein</topology>
    </subcellularLocation>
</comment>
<dbReference type="Gene3D" id="1.20.1250.20">
    <property type="entry name" value="MFS general substrate transporter like domains"/>
    <property type="match status" value="1"/>
</dbReference>
<sequence length="405" mass="43159">MKGNGANMLKCGTKAGIFYLSMGHFAADFYNNFLPVLLPLIMVKLDMSLTMCGVLVMVLAFMASTIQPFVGYVVDRHDCGSWLVWAVPLCGLFICLAGYAPNQPVLFLLCALMGLMVAIIHPLGIALLDKVGTAKYLGRYMSFYIVSGNVGFAIVPVVVTAFIEYFSLELLPLLAIPGFLLGAAYYFSGIYCLPSANAKKSRLARENGQDRGQNISFREIVSNRAVVMLNAAQALRCWTHVAVSTFLPLVLLSHGYSSMMAGSLLAVFLLGSAAGGISGGELGDRFGHKRLIVTYLAVSALPILFFFEYPDAGIWTMLALFLGGACSHGTQPSSIVWTGRLMPKYIGVASGMMMGLCFGLGSVGAAITAALGDYVGLETAMLLSVLPMAVAAIITALTPYPKVEG</sequence>
<evidence type="ECO:0000313" key="8">
    <source>
        <dbReference type="EMBL" id="MSU09687.1"/>
    </source>
</evidence>
<dbReference type="GO" id="GO:0022857">
    <property type="term" value="F:transmembrane transporter activity"/>
    <property type="evidence" value="ECO:0007669"/>
    <property type="project" value="InterPro"/>
</dbReference>
<dbReference type="Proteomes" id="UP000433181">
    <property type="component" value="Unassembled WGS sequence"/>
</dbReference>
<keyword evidence="4 6" id="KW-1133">Transmembrane helix</keyword>
<feature type="transmembrane region" description="Helical" evidence="6">
    <location>
        <begin position="379"/>
        <end position="400"/>
    </location>
</feature>
<comment type="caution">
    <text evidence="8">The sequence shown here is derived from an EMBL/GenBank/DDBJ whole genome shotgun (WGS) entry which is preliminary data.</text>
</comment>
<dbReference type="EMBL" id="VUNR01000030">
    <property type="protein sequence ID" value="MSU09687.1"/>
    <property type="molecule type" value="Genomic_DNA"/>
</dbReference>
<dbReference type="CDD" id="cd17478">
    <property type="entry name" value="MFS_FsR"/>
    <property type="match status" value="1"/>
</dbReference>
<feature type="transmembrane region" description="Helical" evidence="6">
    <location>
        <begin position="259"/>
        <end position="279"/>
    </location>
</feature>
<proteinExistence type="predicted"/>
<keyword evidence="3 6" id="KW-0812">Transmembrane</keyword>
<evidence type="ECO:0000256" key="1">
    <source>
        <dbReference type="ARBA" id="ARBA00004651"/>
    </source>
</evidence>
<feature type="transmembrane region" description="Helical" evidence="6">
    <location>
        <begin position="47"/>
        <end position="70"/>
    </location>
</feature>
<gene>
    <name evidence="8" type="ORF">FYJ84_11935</name>
</gene>